<dbReference type="STRING" id="244447.ENSCSEP00000012940"/>
<dbReference type="InterPro" id="IPR051261">
    <property type="entry name" value="NLR"/>
</dbReference>
<evidence type="ECO:0000256" key="3">
    <source>
        <dbReference type="SAM" id="SignalP"/>
    </source>
</evidence>
<dbReference type="AlphaFoldDB" id="A0A3P8VKH6"/>
<reference evidence="4" key="3">
    <citation type="submission" date="2025-09" db="UniProtKB">
        <authorList>
            <consortium name="Ensembl"/>
        </authorList>
    </citation>
    <scope>IDENTIFICATION</scope>
</reference>
<evidence type="ECO:0008006" key="6">
    <source>
        <dbReference type="Google" id="ProtNLM"/>
    </source>
</evidence>
<evidence type="ECO:0000313" key="4">
    <source>
        <dbReference type="Ensembl" id="ENSCSEP00000012940.1"/>
    </source>
</evidence>
<dbReference type="InParanoid" id="A0A3P8VKH6"/>
<dbReference type="InterPro" id="IPR032675">
    <property type="entry name" value="LRR_dom_sf"/>
</dbReference>
<dbReference type="Proteomes" id="UP000265120">
    <property type="component" value="Chromosome Z"/>
</dbReference>
<keyword evidence="3" id="KW-0732">Signal</keyword>
<dbReference type="OMA" id="IQTCKPL"/>
<dbReference type="PANTHER" id="PTHR24106">
    <property type="entry name" value="NACHT, LRR AND CARD DOMAINS-CONTAINING"/>
    <property type="match status" value="1"/>
</dbReference>
<dbReference type="GeneTree" id="ENSGT01150000286911"/>
<evidence type="ECO:0000256" key="1">
    <source>
        <dbReference type="ARBA" id="ARBA00022614"/>
    </source>
</evidence>
<proteinExistence type="predicted"/>
<keyword evidence="5" id="KW-1185">Reference proteome</keyword>
<dbReference type="SMART" id="SM00368">
    <property type="entry name" value="LRR_RI"/>
    <property type="match status" value="7"/>
</dbReference>
<accession>A0A3P8VKH6</accession>
<dbReference type="InterPro" id="IPR001611">
    <property type="entry name" value="Leu-rich_rpt"/>
</dbReference>
<keyword evidence="2" id="KW-0677">Repeat</keyword>
<keyword evidence="1" id="KW-0433">Leucine-rich repeat</keyword>
<name>A0A3P8VKH6_CYNSE</name>
<dbReference type="Pfam" id="PF13516">
    <property type="entry name" value="LRR_6"/>
    <property type="match status" value="4"/>
</dbReference>
<evidence type="ECO:0000256" key="2">
    <source>
        <dbReference type="ARBA" id="ARBA00022737"/>
    </source>
</evidence>
<protein>
    <recommendedName>
        <fullName evidence="6">NACHT LRR and PYD domain-containing protein</fullName>
    </recommendedName>
</protein>
<organism evidence="4 5">
    <name type="scientific">Cynoglossus semilaevis</name>
    <name type="common">Tongue sole</name>
    <dbReference type="NCBI Taxonomy" id="244447"/>
    <lineage>
        <taxon>Eukaryota</taxon>
        <taxon>Metazoa</taxon>
        <taxon>Chordata</taxon>
        <taxon>Craniata</taxon>
        <taxon>Vertebrata</taxon>
        <taxon>Euteleostomi</taxon>
        <taxon>Actinopterygii</taxon>
        <taxon>Neopterygii</taxon>
        <taxon>Teleostei</taxon>
        <taxon>Neoteleostei</taxon>
        <taxon>Acanthomorphata</taxon>
        <taxon>Carangaria</taxon>
        <taxon>Pleuronectiformes</taxon>
        <taxon>Pleuronectoidei</taxon>
        <taxon>Cynoglossidae</taxon>
        <taxon>Cynoglossinae</taxon>
        <taxon>Cynoglossus</taxon>
    </lineage>
</organism>
<reference evidence="4 5" key="1">
    <citation type="journal article" date="2014" name="Nat. Genet.">
        <title>Whole-genome sequence of a flatfish provides insights into ZW sex chromosome evolution and adaptation to a benthic lifestyle.</title>
        <authorList>
            <person name="Chen S."/>
            <person name="Zhang G."/>
            <person name="Shao C."/>
            <person name="Huang Q."/>
            <person name="Liu G."/>
            <person name="Zhang P."/>
            <person name="Song W."/>
            <person name="An N."/>
            <person name="Chalopin D."/>
            <person name="Volff J.N."/>
            <person name="Hong Y."/>
            <person name="Li Q."/>
            <person name="Sha Z."/>
            <person name="Zhou H."/>
            <person name="Xie M."/>
            <person name="Yu Q."/>
            <person name="Liu Y."/>
            <person name="Xiang H."/>
            <person name="Wang N."/>
            <person name="Wu K."/>
            <person name="Yang C."/>
            <person name="Zhou Q."/>
            <person name="Liao X."/>
            <person name="Yang L."/>
            <person name="Hu Q."/>
            <person name="Zhang J."/>
            <person name="Meng L."/>
            <person name="Jin L."/>
            <person name="Tian Y."/>
            <person name="Lian J."/>
            <person name="Yang J."/>
            <person name="Miao G."/>
            <person name="Liu S."/>
            <person name="Liang Z."/>
            <person name="Yan F."/>
            <person name="Li Y."/>
            <person name="Sun B."/>
            <person name="Zhang H."/>
            <person name="Zhang J."/>
            <person name="Zhu Y."/>
            <person name="Du M."/>
            <person name="Zhao Y."/>
            <person name="Schartl M."/>
            <person name="Tang Q."/>
            <person name="Wang J."/>
        </authorList>
    </citation>
    <scope>NUCLEOTIDE SEQUENCE</scope>
</reference>
<sequence length="246" mass="27308">RKSTFLFVFSSLFRLCSCSLSEISWSSLSSALKSNPSHLRKLDLSLNLLHDSSVEVLCGFLQSPLCELETLRLESCSLSEISWSSLVSALKSNPSYLRKLDLSGNNLHDSSVEVLCDFLHSPLCELETLMLRGCRLSEISWSSLVSALKSNPSHLRKLDLSLNNLHDSGVKVLCGFLQSPLCELETLRLRGCRLSEISWSSLVSALKSNPSHLRKLDLSLNNLHDSGVKVLCGFLQSPLCELETLR</sequence>
<feature type="signal peptide" evidence="3">
    <location>
        <begin position="1"/>
        <end position="18"/>
    </location>
</feature>
<dbReference type="Ensembl" id="ENSCSET00000013096.1">
    <property type="protein sequence ID" value="ENSCSEP00000012940.1"/>
    <property type="gene ID" value="ENSCSEG00000008359.1"/>
</dbReference>
<feature type="chain" id="PRO_5018104798" description="NACHT LRR and PYD domain-containing protein" evidence="3">
    <location>
        <begin position="19"/>
        <end position="246"/>
    </location>
</feature>
<dbReference type="SUPFAM" id="SSF52047">
    <property type="entry name" value="RNI-like"/>
    <property type="match status" value="1"/>
</dbReference>
<reference evidence="4" key="2">
    <citation type="submission" date="2025-08" db="UniProtKB">
        <authorList>
            <consortium name="Ensembl"/>
        </authorList>
    </citation>
    <scope>IDENTIFICATION</scope>
</reference>
<evidence type="ECO:0000313" key="5">
    <source>
        <dbReference type="Proteomes" id="UP000265120"/>
    </source>
</evidence>
<dbReference type="Gene3D" id="3.80.10.10">
    <property type="entry name" value="Ribonuclease Inhibitor"/>
    <property type="match status" value="2"/>
</dbReference>